<keyword evidence="7" id="KW-1185">Reference proteome</keyword>
<comment type="similarity">
    <text evidence="1">Belongs to the membrane fusion protein (MFP) (TC 8.A.1) family.</text>
</comment>
<accession>A0A1N7K119</accession>
<dbReference type="Gene3D" id="2.40.30.170">
    <property type="match status" value="1"/>
</dbReference>
<evidence type="ECO:0000256" key="1">
    <source>
        <dbReference type="ARBA" id="ARBA00009477"/>
    </source>
</evidence>
<evidence type="ECO:0000259" key="3">
    <source>
        <dbReference type="Pfam" id="PF25876"/>
    </source>
</evidence>
<dbReference type="GO" id="GO:0015562">
    <property type="term" value="F:efflux transmembrane transporter activity"/>
    <property type="evidence" value="ECO:0007669"/>
    <property type="project" value="TreeGrafter"/>
</dbReference>
<dbReference type="SUPFAM" id="SSF111369">
    <property type="entry name" value="HlyD-like secretion proteins"/>
    <property type="match status" value="1"/>
</dbReference>
<evidence type="ECO:0000313" key="7">
    <source>
        <dbReference type="Proteomes" id="UP000186098"/>
    </source>
</evidence>
<dbReference type="InterPro" id="IPR058625">
    <property type="entry name" value="MdtA-like_BSH"/>
</dbReference>
<dbReference type="Proteomes" id="UP000186098">
    <property type="component" value="Unassembled WGS sequence"/>
</dbReference>
<evidence type="ECO:0000259" key="4">
    <source>
        <dbReference type="Pfam" id="PF25917"/>
    </source>
</evidence>
<dbReference type="Gene3D" id="2.40.420.20">
    <property type="match status" value="1"/>
</dbReference>
<dbReference type="Gene3D" id="1.10.287.470">
    <property type="entry name" value="Helix hairpin bin"/>
    <property type="match status" value="1"/>
</dbReference>
<gene>
    <name evidence="6" type="ORF">SAMN05421795_101520</name>
</gene>
<feature type="region of interest" description="Disordered" evidence="2">
    <location>
        <begin position="350"/>
        <end position="387"/>
    </location>
</feature>
<dbReference type="PANTHER" id="PTHR30469">
    <property type="entry name" value="MULTIDRUG RESISTANCE PROTEIN MDTA"/>
    <property type="match status" value="1"/>
</dbReference>
<evidence type="ECO:0000259" key="5">
    <source>
        <dbReference type="Pfam" id="PF25954"/>
    </source>
</evidence>
<proteinExistence type="inferred from homology"/>
<protein>
    <submittedName>
        <fullName evidence="6">Membrane fusion protein, multidrug efflux system</fullName>
    </submittedName>
</protein>
<dbReference type="GO" id="GO:1990281">
    <property type="term" value="C:efflux pump complex"/>
    <property type="evidence" value="ECO:0007669"/>
    <property type="project" value="TreeGrafter"/>
</dbReference>
<dbReference type="EMBL" id="FTOM01000001">
    <property type="protein sequence ID" value="SIS55280.1"/>
    <property type="molecule type" value="Genomic_DNA"/>
</dbReference>
<dbReference type="RefSeq" id="WP_076363329.1">
    <property type="nucleotide sequence ID" value="NZ_FTOM01000001.1"/>
</dbReference>
<dbReference type="InterPro" id="IPR058792">
    <property type="entry name" value="Beta-barrel_RND_2"/>
</dbReference>
<reference evidence="7" key="1">
    <citation type="submission" date="2017-01" db="EMBL/GenBank/DDBJ databases">
        <authorList>
            <person name="Varghese N."/>
            <person name="Submissions S."/>
        </authorList>
    </citation>
    <scope>NUCLEOTIDE SEQUENCE [LARGE SCALE GENOMIC DNA]</scope>
    <source>
        <strain evidence="7">DSM 18714</strain>
    </source>
</reference>
<feature type="domain" description="CusB-like beta-barrel" evidence="5">
    <location>
        <begin position="202"/>
        <end position="272"/>
    </location>
</feature>
<name>A0A1N7K119_9RHOB</name>
<evidence type="ECO:0000313" key="6">
    <source>
        <dbReference type="EMBL" id="SIS55280.1"/>
    </source>
</evidence>
<sequence length="387" mass="40717">MLKRIIVIVLVLVVAGGVVGFNLFRDQMITQIFANMKPKPVTVSTSTVVPIDWTPGLEAIGTANAAAGVDLSIEAAGTVSEIAFEANDKVSEGQLLVQIDDRSERADLTAAEAALVLARTELERARQLSSRGAQSRDTLDSAQAAYDQAVATVAKLHAVLDTKRLDAPFAGVIGIPQVERGQYVTAGTVYATLQDLDRMRVDFTLPEQDKGLISRGQKVVVTSEVGDITASGRIVGIEPKVDPNSRLVTIRAEVDNAGGRITPGQFLSVRVQLPEETGVIALPQTVVASNLYGDSVYLVREEQGEDGPVLKVAQVFVKLGRRSGDLVEIIEGVAPGDRVVNAGQNKLNPGAVVKIDNSVSPDPASGETPASEDAAPQDGADAPANGQ</sequence>
<dbReference type="OrthoDB" id="9806939at2"/>
<dbReference type="InterPro" id="IPR058624">
    <property type="entry name" value="MdtA-like_HH"/>
</dbReference>
<feature type="domain" description="Multidrug resistance protein MdtA-like barrel-sandwich hybrid" evidence="4">
    <location>
        <begin position="76"/>
        <end position="189"/>
    </location>
</feature>
<dbReference type="STRING" id="407234.SAMN05421795_101520"/>
<dbReference type="Pfam" id="PF25876">
    <property type="entry name" value="HH_MFP_RND"/>
    <property type="match status" value="1"/>
</dbReference>
<dbReference type="FunFam" id="2.40.30.170:FF:000010">
    <property type="entry name" value="Efflux RND transporter periplasmic adaptor subunit"/>
    <property type="match status" value="1"/>
</dbReference>
<dbReference type="InterPro" id="IPR006143">
    <property type="entry name" value="RND_pump_MFP"/>
</dbReference>
<feature type="compositionally biased region" description="Low complexity" evidence="2">
    <location>
        <begin position="373"/>
        <end position="387"/>
    </location>
</feature>
<dbReference type="Pfam" id="PF25954">
    <property type="entry name" value="Beta-barrel_RND_2"/>
    <property type="match status" value="1"/>
</dbReference>
<dbReference type="NCBIfam" id="TIGR01730">
    <property type="entry name" value="RND_mfp"/>
    <property type="match status" value="1"/>
</dbReference>
<dbReference type="Gene3D" id="2.40.50.100">
    <property type="match status" value="1"/>
</dbReference>
<evidence type="ECO:0000256" key="2">
    <source>
        <dbReference type="SAM" id="MobiDB-lite"/>
    </source>
</evidence>
<feature type="domain" description="Multidrug resistance protein MdtA-like alpha-helical hairpin" evidence="3">
    <location>
        <begin position="103"/>
        <end position="166"/>
    </location>
</feature>
<organism evidence="6 7">
    <name type="scientific">Phaeovulum vinaykumarii</name>
    <dbReference type="NCBI Taxonomy" id="407234"/>
    <lineage>
        <taxon>Bacteria</taxon>
        <taxon>Pseudomonadati</taxon>
        <taxon>Pseudomonadota</taxon>
        <taxon>Alphaproteobacteria</taxon>
        <taxon>Rhodobacterales</taxon>
        <taxon>Paracoccaceae</taxon>
        <taxon>Phaeovulum</taxon>
    </lineage>
</organism>
<dbReference type="AlphaFoldDB" id="A0A1N7K119"/>
<dbReference type="Pfam" id="PF25917">
    <property type="entry name" value="BSH_RND"/>
    <property type="match status" value="1"/>
</dbReference>
<dbReference type="PANTHER" id="PTHR30469:SF11">
    <property type="entry name" value="BLL4320 PROTEIN"/>
    <property type="match status" value="1"/>
</dbReference>